<reference evidence="2" key="1">
    <citation type="submission" date="2016-04" db="EMBL/GenBank/DDBJ databases">
        <authorList>
            <person name="Chen L."/>
            <person name="Zhuang W."/>
            <person name="Wang G."/>
        </authorList>
    </citation>
    <scope>NUCLEOTIDE SEQUENCE [LARGE SCALE GENOMIC DNA]</scope>
    <source>
        <strain evidence="2">17621</strain>
    </source>
</reference>
<dbReference type="Proteomes" id="UP000192610">
    <property type="component" value="Unassembled WGS sequence"/>
</dbReference>
<dbReference type="OrthoDB" id="666127at2"/>
<protein>
    <recommendedName>
        <fullName evidence="3">Lipocalin-like domain-containing protein</fullName>
    </recommendedName>
</protein>
<keyword evidence="2" id="KW-1185">Reference proteome</keyword>
<dbReference type="AlphaFoldDB" id="A0A1V9EME5"/>
<organism evidence="1 2">
    <name type="scientific">Niastella yeongjuensis</name>
    <dbReference type="NCBI Taxonomy" id="354355"/>
    <lineage>
        <taxon>Bacteria</taxon>
        <taxon>Pseudomonadati</taxon>
        <taxon>Bacteroidota</taxon>
        <taxon>Chitinophagia</taxon>
        <taxon>Chitinophagales</taxon>
        <taxon>Chitinophagaceae</taxon>
        <taxon>Niastella</taxon>
    </lineage>
</organism>
<evidence type="ECO:0008006" key="3">
    <source>
        <dbReference type="Google" id="ProtNLM"/>
    </source>
</evidence>
<name>A0A1V9EME5_9BACT</name>
<evidence type="ECO:0000313" key="1">
    <source>
        <dbReference type="EMBL" id="OQP47251.1"/>
    </source>
</evidence>
<evidence type="ECO:0000313" key="2">
    <source>
        <dbReference type="Proteomes" id="UP000192610"/>
    </source>
</evidence>
<dbReference type="EMBL" id="LVXG01000023">
    <property type="protein sequence ID" value="OQP47251.1"/>
    <property type="molecule type" value="Genomic_DNA"/>
</dbReference>
<proteinExistence type="predicted"/>
<sequence>MVGCLALLSTSCKKAIEKKVQDLVMDAITHGEWIVEQYFEGTNNLSSQFLDYRFKFNEDGTLTGTANSSSTDGTWKPNVTDYTITADFPTAVDPLKKLNGLWKIKDSDWDYVKAEMQTTDGTRLLILRKK</sequence>
<comment type="caution">
    <text evidence="1">The sequence shown here is derived from an EMBL/GenBank/DDBJ whole genome shotgun (WGS) entry which is preliminary data.</text>
</comment>
<accession>A0A1V9EME5</accession>
<gene>
    <name evidence="1" type="ORF">A4H97_07025</name>
</gene>